<sequence length="1247" mass="137550">MSFGESTAVFKARAKEIGISDESFAKLEKEGLTTMATFAFCCHFNPSAADEIPLTELVARVLEAEPSLKEMSCFRRLFAEAYATVASDIKAQVEATEDSSIKKLAPADRAERLREQQARLSGLDLKGNLEPGDSLIDRAVAIYESAAAQCRVDLMKLLIELGADPKKKDYDGFTALDSVFPQSEGCAGNKSAIENTKDLLQYGMVDISTSFRWWSDEAFDFALFNFAHVDFDGAGPVGRALVWCPRAASLASNRQQKMSKWEVVGGADKGGILVRKGQDLKSEQLADRLSTGALGSIFNPCCRTMGFKADISGLIEAEFDLCAEAMKKLGTPKAVRNFFDGGNRRGEIGEFKEELNHNNKDRKKEALKKVIQAMTLGNDVSSLFPDVVKCMQTNSLDLKKLVYLYVINYAKAQPDLAILAINAFRTDANDPNNPLLRALAVRTMGCIRLEKMTEYLIDPLRRSCRDMDAWVRKTATICIAKLYDINPELVEDQGFLDILRDMLGDSNPMVVANAVASLGEISTSARKNYLKLDEEVISRLLPALNECSEWGQVFILDALATYDPPNSKVAEAILERGVIARLTHGNSAVLLSAVKVIMKFMDRLSSNDLVRTLCKRMTAPLVTMLSAEPEIQYVVMRNINLIAQKQPNILQTDVRMFVCKYNDPLYVKLEKIAVMVQLASDRNIDSVLSEFVEYASEVDIEVVRQSVRAIGQAAIKLERSAEQCVNCLLELIKTRVNYVVQEAIVVIRDIFRKYPGQYEMIISELCQSLDSLDEPDAKASMIWIVGEYAERIDNSGDLLETFLETFHEEPSTVQQQILTATVKKFVKSPQDSRELVGRVLKLCTDESTNPDLRDRGWMYWRLLSNNPQLAKQVVLSERPTISENSFALQPRVLDRLIANISTLASVYHQVPEAFCDNNRGARQVEENDDFEDYSETIERVEQEIQQTGRYEEESGDEASEDSSASSSSGDTPDRSKRGAPAAAPSAGAGAGPPPPLRPLAQVLSEQTPGEGGKRGLRVAAAVVRGNGGAINMQLMVGNFTPQPMGGWAVQFNKNPFGLAPPSGPLQMEQVAPNGTAKALLPLTPNKLQGTPPALPLYLEVAIKSSVDIFYFNVPYDLSAVLMDSGPVPKDDFQRVWQNQSVQKAMSQGVFAQRVTPEMVAARLQQYFCYVVVKTQGQEADSLYISCTTSNKLTVFCELSLQKGGPGVRAQCCSEQPVMVPLFQSFLSELLQVKWQQGGPPVAGGPRG</sequence>
<accession>A0A1Q9C3Q7</accession>
<evidence type="ECO:0000256" key="2">
    <source>
        <dbReference type="ARBA" id="ARBA00006613"/>
    </source>
</evidence>
<keyword evidence="3" id="KW-0813">Transport</keyword>
<gene>
    <name evidence="9" type="primary">BETAC-AD</name>
    <name evidence="9" type="ORF">AK812_SmicGene42386</name>
</gene>
<feature type="region of interest" description="Disordered" evidence="6">
    <location>
        <begin position="945"/>
        <end position="1000"/>
    </location>
</feature>
<protein>
    <submittedName>
        <fullName evidence="9">Beta-adaptin-like protein C</fullName>
    </submittedName>
</protein>
<dbReference type="Gene3D" id="1.25.10.10">
    <property type="entry name" value="Leucine-rich Repeat Variant"/>
    <property type="match status" value="1"/>
</dbReference>
<dbReference type="InterPro" id="IPR016024">
    <property type="entry name" value="ARM-type_fold"/>
</dbReference>
<comment type="caution">
    <text evidence="9">The sequence shown here is derived from an EMBL/GenBank/DDBJ whole genome shotgun (WGS) entry which is preliminary data.</text>
</comment>
<dbReference type="InterPro" id="IPR013037">
    <property type="entry name" value="Clathrin_b-adaptin_app_Ig-like"/>
</dbReference>
<dbReference type="InterPro" id="IPR002553">
    <property type="entry name" value="Clathrin/coatomer_adapt-like_N"/>
</dbReference>
<evidence type="ECO:0000256" key="3">
    <source>
        <dbReference type="ARBA" id="ARBA00022448"/>
    </source>
</evidence>
<dbReference type="OrthoDB" id="10254310at2759"/>
<dbReference type="Gene3D" id="2.60.40.1150">
    <property type="match status" value="1"/>
</dbReference>
<evidence type="ECO:0000313" key="10">
    <source>
        <dbReference type="Proteomes" id="UP000186817"/>
    </source>
</evidence>
<dbReference type="InterPro" id="IPR013041">
    <property type="entry name" value="Clathrin_app_Ig-like_sf"/>
</dbReference>
<organism evidence="9 10">
    <name type="scientific">Symbiodinium microadriaticum</name>
    <name type="common">Dinoflagellate</name>
    <name type="synonym">Zooxanthella microadriatica</name>
    <dbReference type="NCBI Taxonomy" id="2951"/>
    <lineage>
        <taxon>Eukaryota</taxon>
        <taxon>Sar</taxon>
        <taxon>Alveolata</taxon>
        <taxon>Dinophyceae</taxon>
        <taxon>Suessiales</taxon>
        <taxon>Symbiodiniaceae</taxon>
        <taxon>Symbiodinium</taxon>
    </lineage>
</organism>
<evidence type="ECO:0000256" key="1">
    <source>
        <dbReference type="ARBA" id="ARBA00004308"/>
    </source>
</evidence>
<keyword evidence="4" id="KW-0653">Protein transport</keyword>
<dbReference type="EMBL" id="LSRX01001746">
    <property type="protein sequence ID" value="OLP77546.1"/>
    <property type="molecule type" value="Genomic_DNA"/>
</dbReference>
<dbReference type="SUPFAM" id="SSF49348">
    <property type="entry name" value="Clathrin adaptor appendage domain"/>
    <property type="match status" value="1"/>
</dbReference>
<evidence type="ECO:0000313" key="9">
    <source>
        <dbReference type="EMBL" id="OLP77546.1"/>
    </source>
</evidence>
<feature type="compositionally biased region" description="Low complexity" evidence="6">
    <location>
        <begin position="961"/>
        <end position="970"/>
    </location>
</feature>
<dbReference type="InterPro" id="IPR011989">
    <property type="entry name" value="ARM-like"/>
</dbReference>
<keyword evidence="5" id="KW-0472">Membrane</keyword>
<dbReference type="SUPFAM" id="SSF55711">
    <property type="entry name" value="Subdomain of clathrin and coatomer appendage domain"/>
    <property type="match status" value="1"/>
</dbReference>
<feature type="domain" description="Beta-adaptin appendage C-terminal subdomain" evidence="8">
    <location>
        <begin position="1125"/>
        <end position="1230"/>
    </location>
</feature>
<reference evidence="9 10" key="1">
    <citation type="submission" date="2016-02" db="EMBL/GenBank/DDBJ databases">
        <title>Genome analysis of coral dinoflagellate symbionts highlights evolutionary adaptations to a symbiotic lifestyle.</title>
        <authorList>
            <person name="Aranda M."/>
            <person name="Li Y."/>
            <person name="Liew Y.J."/>
            <person name="Baumgarten S."/>
            <person name="Simakov O."/>
            <person name="Wilson M."/>
            <person name="Piel J."/>
            <person name="Ashoor H."/>
            <person name="Bougouffa S."/>
            <person name="Bajic V.B."/>
            <person name="Ryu T."/>
            <person name="Ravasi T."/>
            <person name="Bayer T."/>
            <person name="Micklem G."/>
            <person name="Kim H."/>
            <person name="Bhak J."/>
            <person name="Lajeunesse T.C."/>
            <person name="Voolstra C.R."/>
        </authorList>
    </citation>
    <scope>NUCLEOTIDE SEQUENCE [LARGE SCALE GENOMIC DNA]</scope>
    <source>
        <strain evidence="9 10">CCMP2467</strain>
    </source>
</reference>
<evidence type="ECO:0000256" key="6">
    <source>
        <dbReference type="SAM" id="MobiDB-lite"/>
    </source>
</evidence>
<evidence type="ECO:0000256" key="4">
    <source>
        <dbReference type="ARBA" id="ARBA00022927"/>
    </source>
</evidence>
<evidence type="ECO:0000256" key="5">
    <source>
        <dbReference type="ARBA" id="ARBA00023136"/>
    </source>
</evidence>
<name>A0A1Q9C3Q7_SYMMI</name>
<dbReference type="AlphaFoldDB" id="A0A1Q9C3Q7"/>
<dbReference type="SUPFAM" id="SSF48371">
    <property type="entry name" value="ARM repeat"/>
    <property type="match status" value="1"/>
</dbReference>
<dbReference type="Gene3D" id="3.30.310.10">
    <property type="entry name" value="TATA-Binding Protein"/>
    <property type="match status" value="1"/>
</dbReference>
<evidence type="ECO:0000259" key="8">
    <source>
        <dbReference type="Pfam" id="PF09066"/>
    </source>
</evidence>
<dbReference type="InterPro" id="IPR009028">
    <property type="entry name" value="Coatomer/calthrin_app_sub_C"/>
</dbReference>
<feature type="domain" description="Clathrin/coatomer adaptor adaptin-like N-terminal" evidence="7">
    <location>
        <begin position="349"/>
        <end position="865"/>
    </location>
</feature>
<dbReference type="GO" id="GO:0016192">
    <property type="term" value="P:vesicle-mediated transport"/>
    <property type="evidence" value="ECO:0007669"/>
    <property type="project" value="InterPro"/>
</dbReference>
<dbReference type="Pfam" id="PF09066">
    <property type="entry name" value="B2-adapt-app_C"/>
    <property type="match status" value="1"/>
</dbReference>
<dbReference type="Proteomes" id="UP000186817">
    <property type="component" value="Unassembled WGS sequence"/>
</dbReference>
<keyword evidence="10" id="KW-1185">Reference proteome</keyword>
<comment type="similarity">
    <text evidence="2">Belongs to the adaptor complexes large subunit family.</text>
</comment>
<dbReference type="GO" id="GO:0030131">
    <property type="term" value="C:clathrin adaptor complex"/>
    <property type="evidence" value="ECO:0007669"/>
    <property type="project" value="InterPro"/>
</dbReference>
<dbReference type="GO" id="GO:0006886">
    <property type="term" value="P:intracellular protein transport"/>
    <property type="evidence" value="ECO:0007669"/>
    <property type="project" value="InterPro"/>
</dbReference>
<proteinExistence type="inferred from homology"/>
<dbReference type="InterPro" id="IPR012295">
    <property type="entry name" value="TBP_dom_sf"/>
</dbReference>
<dbReference type="InterPro" id="IPR015151">
    <property type="entry name" value="B-adaptin_app_sub_C"/>
</dbReference>
<dbReference type="OMA" id="NIARKQE"/>
<evidence type="ECO:0000259" key="7">
    <source>
        <dbReference type="Pfam" id="PF01602"/>
    </source>
</evidence>
<dbReference type="InterPro" id="IPR026739">
    <property type="entry name" value="AP_beta"/>
</dbReference>
<dbReference type="Pfam" id="PF01602">
    <property type="entry name" value="Adaptin_N"/>
    <property type="match status" value="1"/>
</dbReference>
<dbReference type="PANTHER" id="PTHR11134">
    <property type="entry name" value="ADAPTOR COMPLEX SUBUNIT BETA FAMILY MEMBER"/>
    <property type="match status" value="1"/>
</dbReference>
<dbReference type="GO" id="GO:0012505">
    <property type="term" value="C:endomembrane system"/>
    <property type="evidence" value="ECO:0007669"/>
    <property type="project" value="UniProtKB-SubCell"/>
</dbReference>
<feature type="compositionally biased region" description="Low complexity" evidence="6">
    <location>
        <begin position="978"/>
        <end position="987"/>
    </location>
</feature>
<comment type="subcellular location">
    <subcellularLocation>
        <location evidence="1">Endomembrane system</location>
    </subcellularLocation>
</comment>